<dbReference type="Proteomes" id="UP000299102">
    <property type="component" value="Unassembled WGS sequence"/>
</dbReference>
<dbReference type="AlphaFoldDB" id="A0A4C1Z8J2"/>
<sequence length="157" mass="17642">MQDMSKIFFNIAANHPNPLLQLAVSYEAPHAHHFIRRPRNVLLEPHDELTAEVKRLININKNRTKVLAQTPPYYNHKRSRNRCAPRAAGTPLGDSPLAESPRHCLCRDAHLVASIGQSPANDIPCRSAAIDEVLKAPIYWDYGQQPCNTLLRGFFGS</sequence>
<protein>
    <submittedName>
        <fullName evidence="1">Uncharacterized protein</fullName>
    </submittedName>
</protein>
<name>A0A4C1Z8J2_EUMVA</name>
<gene>
    <name evidence="1" type="ORF">EVAR_15747_1</name>
</gene>
<evidence type="ECO:0000313" key="2">
    <source>
        <dbReference type="Proteomes" id="UP000299102"/>
    </source>
</evidence>
<dbReference type="OrthoDB" id="10050074at2759"/>
<comment type="caution">
    <text evidence="1">The sequence shown here is derived from an EMBL/GenBank/DDBJ whole genome shotgun (WGS) entry which is preliminary data.</text>
</comment>
<organism evidence="1 2">
    <name type="scientific">Eumeta variegata</name>
    <name type="common">Bagworm moth</name>
    <name type="synonym">Eumeta japonica</name>
    <dbReference type="NCBI Taxonomy" id="151549"/>
    <lineage>
        <taxon>Eukaryota</taxon>
        <taxon>Metazoa</taxon>
        <taxon>Ecdysozoa</taxon>
        <taxon>Arthropoda</taxon>
        <taxon>Hexapoda</taxon>
        <taxon>Insecta</taxon>
        <taxon>Pterygota</taxon>
        <taxon>Neoptera</taxon>
        <taxon>Endopterygota</taxon>
        <taxon>Lepidoptera</taxon>
        <taxon>Glossata</taxon>
        <taxon>Ditrysia</taxon>
        <taxon>Tineoidea</taxon>
        <taxon>Psychidae</taxon>
        <taxon>Oiketicinae</taxon>
        <taxon>Eumeta</taxon>
    </lineage>
</organism>
<reference evidence="1 2" key="1">
    <citation type="journal article" date="2019" name="Commun. Biol.">
        <title>The bagworm genome reveals a unique fibroin gene that provides high tensile strength.</title>
        <authorList>
            <person name="Kono N."/>
            <person name="Nakamura H."/>
            <person name="Ohtoshi R."/>
            <person name="Tomita M."/>
            <person name="Numata K."/>
            <person name="Arakawa K."/>
        </authorList>
    </citation>
    <scope>NUCLEOTIDE SEQUENCE [LARGE SCALE GENOMIC DNA]</scope>
</reference>
<accession>A0A4C1Z8J2</accession>
<evidence type="ECO:0000313" key="1">
    <source>
        <dbReference type="EMBL" id="GBP84010.1"/>
    </source>
</evidence>
<keyword evidence="2" id="KW-1185">Reference proteome</keyword>
<proteinExistence type="predicted"/>
<dbReference type="EMBL" id="BGZK01001654">
    <property type="protein sequence ID" value="GBP84010.1"/>
    <property type="molecule type" value="Genomic_DNA"/>
</dbReference>